<proteinExistence type="predicted"/>
<keyword evidence="3" id="KW-1185">Reference proteome</keyword>
<dbReference type="EMBL" id="JAVTTO010000001">
    <property type="protein sequence ID" value="MDT7830844.1"/>
    <property type="molecule type" value="Genomic_DNA"/>
</dbReference>
<organism evidence="2 3">
    <name type="scientific">Asprobacillus argus</name>
    <dbReference type="NCBI Taxonomy" id="3076534"/>
    <lineage>
        <taxon>Bacteria</taxon>
        <taxon>Pseudomonadati</taxon>
        <taxon>Bacteroidota</taxon>
        <taxon>Flavobacteriia</taxon>
        <taxon>Flavobacteriales</taxon>
        <taxon>Flavobacteriaceae</taxon>
        <taxon>Asprobacillus</taxon>
    </lineage>
</organism>
<feature type="transmembrane region" description="Helical" evidence="1">
    <location>
        <begin position="29"/>
        <end position="49"/>
    </location>
</feature>
<reference evidence="2 3" key="1">
    <citation type="submission" date="2023-09" db="EMBL/GenBank/DDBJ databases">
        <title>Novel taxa isolated from Blanes Bay.</title>
        <authorList>
            <person name="Rey-Velasco X."/>
            <person name="Lucena T."/>
        </authorList>
    </citation>
    <scope>NUCLEOTIDE SEQUENCE [LARGE SCALE GENOMIC DNA]</scope>
    <source>
        <strain evidence="2 3">S356</strain>
    </source>
</reference>
<sequence>MNFQERERKFQALRKEIKQRKKAITNLKGLTRVVVVSFIILMGIVFYMSAVAEIENDFTRISKFLLLILFAFLVALNMILRKNKHVMKRIDGKINVLINI</sequence>
<accession>A0ABU3LCC9</accession>
<feature type="transmembrane region" description="Helical" evidence="1">
    <location>
        <begin position="61"/>
        <end position="80"/>
    </location>
</feature>
<evidence type="ECO:0000313" key="3">
    <source>
        <dbReference type="Proteomes" id="UP001257277"/>
    </source>
</evidence>
<dbReference type="RefSeq" id="WP_349240104.1">
    <property type="nucleotide sequence ID" value="NZ_JAVTTO010000001.1"/>
</dbReference>
<evidence type="ECO:0000313" key="2">
    <source>
        <dbReference type="EMBL" id="MDT7830844.1"/>
    </source>
</evidence>
<comment type="caution">
    <text evidence="2">The sequence shown here is derived from an EMBL/GenBank/DDBJ whole genome shotgun (WGS) entry which is preliminary data.</text>
</comment>
<evidence type="ECO:0000256" key="1">
    <source>
        <dbReference type="SAM" id="Phobius"/>
    </source>
</evidence>
<keyword evidence="1" id="KW-0472">Membrane</keyword>
<keyword evidence="1" id="KW-1133">Transmembrane helix</keyword>
<name>A0ABU3LCC9_9FLAO</name>
<protein>
    <submittedName>
        <fullName evidence="2">Uncharacterized protein</fullName>
    </submittedName>
</protein>
<gene>
    <name evidence="2" type="ORF">RQM59_00540</name>
</gene>
<dbReference type="Proteomes" id="UP001257277">
    <property type="component" value="Unassembled WGS sequence"/>
</dbReference>
<keyword evidence="1" id="KW-0812">Transmembrane</keyword>